<dbReference type="HOGENOM" id="CLU_071023_2_0_9"/>
<dbReference type="InterPro" id="IPR010106">
    <property type="entry name" value="RpnA"/>
</dbReference>
<dbReference type="EMBL" id="AE017198">
    <property type="protein sequence ID" value="AAS09460.1"/>
    <property type="molecule type" value="Genomic_DNA"/>
</dbReference>
<dbReference type="Pfam" id="PF12784">
    <property type="entry name" value="PDDEXK_2"/>
    <property type="match status" value="1"/>
</dbReference>
<dbReference type="Proteomes" id="UP000000581">
    <property type="component" value="Chromosome"/>
</dbReference>
<evidence type="ECO:0000313" key="2">
    <source>
        <dbReference type="Proteomes" id="UP000000581"/>
    </source>
</evidence>
<accession>Q74I79</accession>
<dbReference type="eggNOG" id="COG5464">
    <property type="taxonomic scope" value="Bacteria"/>
</dbReference>
<sequence>MNEKEILQQVRITMDPVFKWVMEQKDNCLRFVQAALPELNIVEIKFQTQKKMHEYLNSKAIVTDILAKDNQGRIFDIEMQITVPNELGKRIRYYQDVLDVSYTPKGTNYKDLVETYIIFIFTEDPFGYGYKKYTSKGIAFNETKDLFLQNGTHLVMLNPKGIKGQVTPDMQQFFDLEQGIFSHKKGYAKQLQDSMVDFSRSPERMKQVMTFQDKLDDIAEATRNKTLKEESIKRLKDNISMLKKFGISAEQIRSEMLQEYSDVLTSEEIEKCLSVLENNDIKS</sequence>
<dbReference type="GeneID" id="83570881"/>
<proteinExistence type="predicted"/>
<evidence type="ECO:0008006" key="3">
    <source>
        <dbReference type="Google" id="ProtNLM"/>
    </source>
</evidence>
<dbReference type="NCBIfam" id="TIGR01784">
    <property type="entry name" value="T_den_put_tspse"/>
    <property type="match status" value="1"/>
</dbReference>
<name>Q74I79_LACJO</name>
<dbReference type="AlphaFoldDB" id="Q74I79"/>
<organism evidence="1 2">
    <name type="scientific">Lactobacillus johnsonii (strain CNCM I-12250 / La1 / NCC 533)</name>
    <dbReference type="NCBI Taxonomy" id="257314"/>
    <lineage>
        <taxon>Bacteria</taxon>
        <taxon>Bacillati</taxon>
        <taxon>Bacillota</taxon>
        <taxon>Bacilli</taxon>
        <taxon>Lactobacillales</taxon>
        <taxon>Lactobacillaceae</taxon>
        <taxon>Lactobacillus</taxon>
    </lineage>
</organism>
<dbReference type="KEGG" id="ljo:LJ_1687"/>
<evidence type="ECO:0000313" key="1">
    <source>
        <dbReference type="EMBL" id="AAS09460.1"/>
    </source>
</evidence>
<protein>
    <recommendedName>
        <fullName evidence="3">Rpn family recombination-promoting nuclease/putative transposase</fullName>
    </recommendedName>
</protein>
<dbReference type="RefSeq" id="WP_011162369.1">
    <property type="nucleotide sequence ID" value="NC_005362.1"/>
</dbReference>
<gene>
    <name evidence="1" type="ordered locus">LJ_1687</name>
</gene>
<reference evidence="1 2" key="1">
    <citation type="journal article" date="2004" name="Proc. Natl. Acad. Sci. U.S.A.">
        <title>The genome sequence of the probiotic intestinal bacterium Lactobacillus johnsonii NCC 533.</title>
        <authorList>
            <person name="Pridmore R.D."/>
            <person name="Berger B."/>
            <person name="Desiere F."/>
            <person name="Vilanova D."/>
            <person name="Barretto C."/>
            <person name="Pittet A.-C."/>
            <person name="Zwahlen M.-C."/>
            <person name="Rouvet M."/>
            <person name="Altermann E."/>
            <person name="Barrangou R."/>
            <person name="Mollet B."/>
            <person name="Mercenier A."/>
            <person name="Klaenhammer T."/>
            <person name="Arigoni F."/>
            <person name="Schell M.A."/>
        </authorList>
    </citation>
    <scope>NUCLEOTIDE SEQUENCE [LARGE SCALE GENOMIC DNA]</scope>
    <source>
        <strain evidence="2">CNCM I-1225 / La1 / NCC 533</strain>
    </source>
</reference>